<feature type="chain" id="PRO_5043630773" description="Secreted protein" evidence="1">
    <location>
        <begin position="19"/>
        <end position="135"/>
    </location>
</feature>
<keyword evidence="1" id="KW-0732">Signal</keyword>
<gene>
    <name evidence="2" type="ORF">NDU88_002461</name>
</gene>
<dbReference type="AlphaFoldDB" id="A0AAV7P9G3"/>
<evidence type="ECO:0000313" key="2">
    <source>
        <dbReference type="EMBL" id="KAJ1123997.1"/>
    </source>
</evidence>
<dbReference type="Proteomes" id="UP001066276">
    <property type="component" value="Chromosome 7"/>
</dbReference>
<protein>
    <recommendedName>
        <fullName evidence="4">Secreted protein</fullName>
    </recommendedName>
</protein>
<sequence>MMHCAVRFFFLSAARCSGHLVVCTKSAIECARRASAAHRYSVLETLLVHWGHSMASSALVANVMFLVTTRCSFLLLLSALGNKYTFTQRYGHLEHVVIWAILETPSVLRSGSCSICAPKRLPARPRPPFIYTIAR</sequence>
<organism evidence="2 3">
    <name type="scientific">Pleurodeles waltl</name>
    <name type="common">Iberian ribbed newt</name>
    <dbReference type="NCBI Taxonomy" id="8319"/>
    <lineage>
        <taxon>Eukaryota</taxon>
        <taxon>Metazoa</taxon>
        <taxon>Chordata</taxon>
        <taxon>Craniata</taxon>
        <taxon>Vertebrata</taxon>
        <taxon>Euteleostomi</taxon>
        <taxon>Amphibia</taxon>
        <taxon>Batrachia</taxon>
        <taxon>Caudata</taxon>
        <taxon>Salamandroidea</taxon>
        <taxon>Salamandridae</taxon>
        <taxon>Pleurodelinae</taxon>
        <taxon>Pleurodeles</taxon>
    </lineage>
</organism>
<evidence type="ECO:0000256" key="1">
    <source>
        <dbReference type="SAM" id="SignalP"/>
    </source>
</evidence>
<accession>A0AAV7P9G3</accession>
<name>A0AAV7P9G3_PLEWA</name>
<evidence type="ECO:0000313" key="3">
    <source>
        <dbReference type="Proteomes" id="UP001066276"/>
    </source>
</evidence>
<keyword evidence="3" id="KW-1185">Reference proteome</keyword>
<dbReference type="EMBL" id="JANPWB010000011">
    <property type="protein sequence ID" value="KAJ1123997.1"/>
    <property type="molecule type" value="Genomic_DNA"/>
</dbReference>
<feature type="signal peptide" evidence="1">
    <location>
        <begin position="1"/>
        <end position="18"/>
    </location>
</feature>
<evidence type="ECO:0008006" key="4">
    <source>
        <dbReference type="Google" id="ProtNLM"/>
    </source>
</evidence>
<proteinExistence type="predicted"/>
<comment type="caution">
    <text evidence="2">The sequence shown here is derived from an EMBL/GenBank/DDBJ whole genome shotgun (WGS) entry which is preliminary data.</text>
</comment>
<reference evidence="2" key="1">
    <citation type="journal article" date="2022" name="bioRxiv">
        <title>Sequencing and chromosome-scale assembly of the giantPleurodeles waltlgenome.</title>
        <authorList>
            <person name="Brown T."/>
            <person name="Elewa A."/>
            <person name="Iarovenko S."/>
            <person name="Subramanian E."/>
            <person name="Araus A.J."/>
            <person name="Petzold A."/>
            <person name="Susuki M."/>
            <person name="Suzuki K.-i.T."/>
            <person name="Hayashi T."/>
            <person name="Toyoda A."/>
            <person name="Oliveira C."/>
            <person name="Osipova E."/>
            <person name="Leigh N.D."/>
            <person name="Simon A."/>
            <person name="Yun M.H."/>
        </authorList>
    </citation>
    <scope>NUCLEOTIDE SEQUENCE</scope>
    <source>
        <strain evidence="2">20211129_DDA</strain>
        <tissue evidence="2">Liver</tissue>
    </source>
</reference>